<dbReference type="RefSeq" id="WP_206394626.1">
    <property type="nucleotide sequence ID" value="NZ_JAFDPW010000001.1"/>
</dbReference>
<evidence type="ECO:0000313" key="2">
    <source>
        <dbReference type="Proteomes" id="UP001525379"/>
    </source>
</evidence>
<organism evidence="1 2">
    <name type="scientific">Pseudoclavibacter albus</name>
    <dbReference type="NCBI Taxonomy" id="272241"/>
    <lineage>
        <taxon>Bacteria</taxon>
        <taxon>Bacillati</taxon>
        <taxon>Actinomycetota</taxon>
        <taxon>Actinomycetes</taxon>
        <taxon>Micrococcales</taxon>
        <taxon>Microbacteriaceae</taxon>
        <taxon>Pseudoclavibacter</taxon>
    </lineage>
</organism>
<gene>
    <name evidence="1" type="ORF">M3D15_02695</name>
</gene>
<keyword evidence="2" id="KW-1185">Reference proteome</keyword>
<proteinExistence type="predicted"/>
<dbReference type="EMBL" id="JALXSQ010000006">
    <property type="protein sequence ID" value="MCT2042253.1"/>
    <property type="molecule type" value="Genomic_DNA"/>
</dbReference>
<evidence type="ECO:0000313" key="1">
    <source>
        <dbReference type="EMBL" id="MCT2042253.1"/>
    </source>
</evidence>
<sequence>MAAFDPTTLLAAACELDRLGFEIVANEDLDQPIGGLFQRLAVITCTPAGEVPINVRVTIDTGKLNWSRHLHPAETSFTGYDGQFKKGVDLGLLPVLEAGDVRVTRASLEVSDCGGEHVLAWFAELQQDTNVEDGFELLKLAMRHQGDWGRRGAQHVMNVTVPVQDLAHESSIPSSLVCMNGQIDDISQRFNLSLDERGARVFAQTEICCTGVPDFSRLPESCTFGSRGPVLVWFTATEPGLPFSIVYTRAEAWRESSDHATPDSIAFLA</sequence>
<accession>A0ABT2HVA8</accession>
<dbReference type="Proteomes" id="UP001525379">
    <property type="component" value="Unassembled WGS sequence"/>
</dbReference>
<name>A0ABT2HVA8_9MICO</name>
<protein>
    <submittedName>
        <fullName evidence="1">Uncharacterized protein</fullName>
    </submittedName>
</protein>
<reference evidence="1 2" key="1">
    <citation type="submission" date="2022-04" db="EMBL/GenBank/DDBJ databases">
        <title>Human microbiome associated bacterial genomes.</title>
        <authorList>
            <person name="Sandstrom S."/>
            <person name="Salamzade R."/>
            <person name="Kalan L.R."/>
        </authorList>
    </citation>
    <scope>NUCLEOTIDE SEQUENCE [LARGE SCALE GENOMIC DNA]</scope>
    <source>
        <strain evidence="2">p3-SID1799</strain>
    </source>
</reference>
<comment type="caution">
    <text evidence="1">The sequence shown here is derived from an EMBL/GenBank/DDBJ whole genome shotgun (WGS) entry which is preliminary data.</text>
</comment>